<reference evidence="6 7" key="1">
    <citation type="journal article" date="2018" name="ISME J.">
        <title>Endosymbiont genomes yield clues of tubeworm success.</title>
        <authorList>
            <person name="Li Y."/>
            <person name="Liles M.R."/>
            <person name="Halanych K.M."/>
        </authorList>
    </citation>
    <scope>NUCLEOTIDE SEQUENCE [LARGE SCALE GENOMIC DNA]</scope>
    <source>
        <strain evidence="6">A1464</strain>
    </source>
</reference>
<accession>A0A370DIJ3</accession>
<feature type="domain" description="HTH crp-type" evidence="5">
    <location>
        <begin position="153"/>
        <end position="225"/>
    </location>
</feature>
<dbReference type="AlphaFoldDB" id="A0A370DIJ3"/>
<dbReference type="GO" id="GO:0005829">
    <property type="term" value="C:cytosol"/>
    <property type="evidence" value="ECO:0007669"/>
    <property type="project" value="TreeGrafter"/>
</dbReference>
<keyword evidence="3" id="KW-0804">Transcription</keyword>
<gene>
    <name evidence="6" type="ORF">DIZ80_04120</name>
</gene>
<dbReference type="InterPro" id="IPR018490">
    <property type="entry name" value="cNMP-bd_dom_sf"/>
</dbReference>
<dbReference type="EMBL" id="QFXC01000007">
    <property type="protein sequence ID" value="RDH84663.1"/>
    <property type="molecule type" value="Genomic_DNA"/>
</dbReference>
<protein>
    <submittedName>
        <fullName evidence="6">Crp/Fnr family transcriptional regulator</fullName>
    </submittedName>
</protein>
<dbReference type="Gene3D" id="2.60.120.10">
    <property type="entry name" value="Jelly Rolls"/>
    <property type="match status" value="1"/>
</dbReference>
<dbReference type="GO" id="GO:0003677">
    <property type="term" value="F:DNA binding"/>
    <property type="evidence" value="ECO:0007669"/>
    <property type="project" value="UniProtKB-KW"/>
</dbReference>
<evidence type="ECO:0000256" key="3">
    <source>
        <dbReference type="ARBA" id="ARBA00023163"/>
    </source>
</evidence>
<dbReference type="InterPro" id="IPR012318">
    <property type="entry name" value="HTH_CRP"/>
</dbReference>
<evidence type="ECO:0000313" key="7">
    <source>
        <dbReference type="Proteomes" id="UP000254266"/>
    </source>
</evidence>
<evidence type="ECO:0000256" key="2">
    <source>
        <dbReference type="ARBA" id="ARBA00023125"/>
    </source>
</evidence>
<dbReference type="SUPFAM" id="SSF46785">
    <property type="entry name" value="Winged helix' DNA-binding domain"/>
    <property type="match status" value="1"/>
</dbReference>
<dbReference type="PANTHER" id="PTHR24567">
    <property type="entry name" value="CRP FAMILY TRANSCRIPTIONAL REGULATORY PROTEIN"/>
    <property type="match status" value="1"/>
</dbReference>
<dbReference type="PROSITE" id="PS51063">
    <property type="entry name" value="HTH_CRP_2"/>
    <property type="match status" value="1"/>
</dbReference>
<evidence type="ECO:0000313" key="6">
    <source>
        <dbReference type="EMBL" id="RDH84663.1"/>
    </source>
</evidence>
<dbReference type="InterPro" id="IPR050397">
    <property type="entry name" value="Env_Response_Regulators"/>
</dbReference>
<feature type="domain" description="Cyclic nucleotide-binding" evidence="4">
    <location>
        <begin position="18"/>
        <end position="122"/>
    </location>
</feature>
<dbReference type="CDD" id="cd00038">
    <property type="entry name" value="CAP_ED"/>
    <property type="match status" value="1"/>
</dbReference>
<dbReference type="SMART" id="SM00100">
    <property type="entry name" value="cNMP"/>
    <property type="match status" value="1"/>
</dbReference>
<dbReference type="GO" id="GO:0003700">
    <property type="term" value="F:DNA-binding transcription factor activity"/>
    <property type="evidence" value="ECO:0007669"/>
    <property type="project" value="TreeGrafter"/>
</dbReference>
<dbReference type="InterPro" id="IPR014710">
    <property type="entry name" value="RmlC-like_jellyroll"/>
</dbReference>
<dbReference type="PROSITE" id="PS50042">
    <property type="entry name" value="CNMP_BINDING_3"/>
    <property type="match status" value="1"/>
</dbReference>
<dbReference type="PANTHER" id="PTHR24567:SF68">
    <property type="entry name" value="DNA-BINDING TRANSCRIPTIONAL DUAL REGULATOR CRP"/>
    <property type="match status" value="1"/>
</dbReference>
<evidence type="ECO:0000259" key="5">
    <source>
        <dbReference type="PROSITE" id="PS51063"/>
    </source>
</evidence>
<dbReference type="Proteomes" id="UP000254266">
    <property type="component" value="Unassembled WGS sequence"/>
</dbReference>
<dbReference type="Pfam" id="PF00027">
    <property type="entry name" value="cNMP_binding"/>
    <property type="match status" value="1"/>
</dbReference>
<sequence length="232" mass="26606">MRICPPSISLSELHKISILSQFKEPQLNKIQKHMKLIHLAENEHLFEHGDIADKFYLVKSGQIKLFRIFLEGSERVVDVIQPGEVFSESYLFLENGRYPLGAEALIDTELLSFDCKVFKSILEESKDACFQLMSNLSLCLQQHIDQVDCLALQNADFRLINYLLQQVPDDHKTNTTYIINLTMPKNILASCLFIKPETFSRTLKTLRNRNLIDVNGSEITIHNVNQLKEVAA</sequence>
<keyword evidence="1" id="KW-0805">Transcription regulation</keyword>
<dbReference type="Pfam" id="PF13545">
    <property type="entry name" value="HTH_Crp_2"/>
    <property type="match status" value="1"/>
</dbReference>
<dbReference type="Gene3D" id="1.10.10.10">
    <property type="entry name" value="Winged helix-like DNA-binding domain superfamily/Winged helix DNA-binding domain"/>
    <property type="match status" value="1"/>
</dbReference>
<name>A0A370DIJ3_9GAMM</name>
<proteinExistence type="predicted"/>
<keyword evidence="7" id="KW-1185">Reference proteome</keyword>
<dbReference type="InterPro" id="IPR036390">
    <property type="entry name" value="WH_DNA-bd_sf"/>
</dbReference>
<evidence type="ECO:0000256" key="1">
    <source>
        <dbReference type="ARBA" id="ARBA00023015"/>
    </source>
</evidence>
<evidence type="ECO:0000259" key="4">
    <source>
        <dbReference type="PROSITE" id="PS50042"/>
    </source>
</evidence>
<organism evidence="6 7">
    <name type="scientific">endosymbiont of Galathealinum brachiosum</name>
    <dbReference type="NCBI Taxonomy" id="2200906"/>
    <lineage>
        <taxon>Bacteria</taxon>
        <taxon>Pseudomonadati</taxon>
        <taxon>Pseudomonadota</taxon>
        <taxon>Gammaproteobacteria</taxon>
        <taxon>sulfur-oxidizing symbionts</taxon>
    </lineage>
</organism>
<dbReference type="InterPro" id="IPR000595">
    <property type="entry name" value="cNMP-bd_dom"/>
</dbReference>
<dbReference type="InterPro" id="IPR036388">
    <property type="entry name" value="WH-like_DNA-bd_sf"/>
</dbReference>
<comment type="caution">
    <text evidence="6">The sequence shown here is derived from an EMBL/GenBank/DDBJ whole genome shotgun (WGS) entry which is preliminary data.</text>
</comment>
<dbReference type="SUPFAM" id="SSF51206">
    <property type="entry name" value="cAMP-binding domain-like"/>
    <property type="match status" value="1"/>
</dbReference>
<keyword evidence="2" id="KW-0238">DNA-binding</keyword>